<proteinExistence type="predicted"/>
<evidence type="ECO:0000313" key="1">
    <source>
        <dbReference type="EMBL" id="SIT45088.1"/>
    </source>
</evidence>
<gene>
    <name evidence="1" type="ORF">BN2475_530005</name>
</gene>
<name>A0A1N7SCF8_9BURK</name>
<evidence type="ECO:0000313" key="2">
    <source>
        <dbReference type="Proteomes" id="UP000187012"/>
    </source>
</evidence>
<dbReference type="EMBL" id="CYGX02000053">
    <property type="protein sequence ID" value="SIT45088.1"/>
    <property type="molecule type" value="Genomic_DNA"/>
</dbReference>
<dbReference type="AlphaFoldDB" id="A0A1N7SCF8"/>
<dbReference type="Proteomes" id="UP000187012">
    <property type="component" value="Unassembled WGS sequence"/>
</dbReference>
<reference evidence="1 2" key="1">
    <citation type="submission" date="2016-12" db="EMBL/GenBank/DDBJ databases">
        <authorList>
            <person name="Song W.-J."/>
            <person name="Kurnit D.M."/>
        </authorList>
    </citation>
    <scope>NUCLEOTIDE SEQUENCE [LARGE SCALE GENOMIC DNA]</scope>
    <source>
        <strain evidence="1 2">STM7296</strain>
    </source>
</reference>
<keyword evidence="2" id="KW-1185">Reference proteome</keyword>
<accession>A0A1N7SCF8</accession>
<organism evidence="1 2">
    <name type="scientific">Paraburkholderia ribeironis</name>
    <dbReference type="NCBI Taxonomy" id="1247936"/>
    <lineage>
        <taxon>Bacteria</taxon>
        <taxon>Pseudomonadati</taxon>
        <taxon>Pseudomonadota</taxon>
        <taxon>Betaproteobacteria</taxon>
        <taxon>Burkholderiales</taxon>
        <taxon>Burkholderiaceae</taxon>
        <taxon>Paraburkholderia</taxon>
    </lineage>
</organism>
<sequence length="117" mass="13202">MAIASTALRNSAELGLTTSVFFARFVAMRLVEEGFRESIPAVVIRVYSVNLTVAGEVSLRSVTHLELLPKTLTSTISRQVRGVLTGRGLRHFRLLRVSRERGVFDPESSHLKKFRWF</sequence>
<protein>
    <submittedName>
        <fullName evidence="1">Uncharacterized protein</fullName>
    </submittedName>
</protein>